<dbReference type="EMBL" id="JBHUOK010000030">
    <property type="protein sequence ID" value="MFD2790477.1"/>
    <property type="molecule type" value="Genomic_DNA"/>
</dbReference>
<evidence type="ECO:0000313" key="3">
    <source>
        <dbReference type="EMBL" id="MFD2790477.1"/>
    </source>
</evidence>
<evidence type="ECO:0000313" key="4">
    <source>
        <dbReference type="Proteomes" id="UP001597532"/>
    </source>
</evidence>
<evidence type="ECO:0000256" key="1">
    <source>
        <dbReference type="SAM" id="MobiDB-lite"/>
    </source>
</evidence>
<evidence type="ECO:0000256" key="2">
    <source>
        <dbReference type="SAM" id="SignalP"/>
    </source>
</evidence>
<dbReference type="RefSeq" id="WP_251805516.1">
    <property type="nucleotide sequence ID" value="NZ_CP166679.1"/>
</dbReference>
<feature type="signal peptide" evidence="2">
    <location>
        <begin position="1"/>
        <end position="22"/>
    </location>
</feature>
<feature type="chain" id="PRO_5045183347" description="YD repeat-containing protein" evidence="2">
    <location>
        <begin position="23"/>
        <end position="323"/>
    </location>
</feature>
<evidence type="ECO:0008006" key="5">
    <source>
        <dbReference type="Google" id="ProtNLM"/>
    </source>
</evidence>
<comment type="caution">
    <text evidence="3">The sequence shown here is derived from an EMBL/GenBank/DDBJ whole genome shotgun (WGS) entry which is preliminary data.</text>
</comment>
<protein>
    <recommendedName>
        <fullName evidence="5">YD repeat-containing protein</fullName>
    </recommendedName>
</protein>
<gene>
    <name evidence="3" type="ORF">ACFS1K_11955</name>
</gene>
<feature type="compositionally biased region" description="Basic and acidic residues" evidence="1">
    <location>
        <begin position="32"/>
        <end position="46"/>
    </location>
</feature>
<name>A0ABW5VHP4_9FLAO</name>
<feature type="region of interest" description="Disordered" evidence="1">
    <location>
        <begin position="24"/>
        <end position="48"/>
    </location>
</feature>
<sequence>MKKVILNLLVLGVVCFSNNALSQHSPINKSKSANERNVSKKEKSTRIELQNKSTQTIEEVKLDNAVQTAKGRTVEEVKPHPLLPSISIITTTPDRVNHKNGFLVQGTSGPNKKVEVYNKARWKQKGYSYERAKEYDPIMVTADNNGKWKAKMEQPYLSVPSTAYDIKFEISSKQFPYDRLATLPSPSIVYGTMAPPKIEQTDGSIHLSSNKGPGGQYPTTYTTISGKGIPNMDIKISVATEYQSPIKRYSSGDEDNLGTYLRNGETKTTKITANGTWSVKVKVPNPHSLNRSFGVRNFKLVIKATQSASSSDVSEEAEKKFSI</sequence>
<proteinExistence type="predicted"/>
<reference evidence="4" key="1">
    <citation type="journal article" date="2019" name="Int. J. Syst. Evol. Microbiol.">
        <title>The Global Catalogue of Microorganisms (GCM) 10K type strain sequencing project: providing services to taxonomists for standard genome sequencing and annotation.</title>
        <authorList>
            <consortium name="The Broad Institute Genomics Platform"/>
            <consortium name="The Broad Institute Genome Sequencing Center for Infectious Disease"/>
            <person name="Wu L."/>
            <person name="Ma J."/>
        </authorList>
    </citation>
    <scope>NUCLEOTIDE SEQUENCE [LARGE SCALE GENOMIC DNA]</scope>
    <source>
        <strain evidence="4">KCTC 52924</strain>
    </source>
</reference>
<accession>A0ABW5VHP4</accession>
<keyword evidence="2" id="KW-0732">Signal</keyword>
<organism evidence="3 4">
    <name type="scientific">Arenibacter antarcticus</name>
    <dbReference type="NCBI Taxonomy" id="2040469"/>
    <lineage>
        <taxon>Bacteria</taxon>
        <taxon>Pseudomonadati</taxon>
        <taxon>Bacteroidota</taxon>
        <taxon>Flavobacteriia</taxon>
        <taxon>Flavobacteriales</taxon>
        <taxon>Flavobacteriaceae</taxon>
        <taxon>Arenibacter</taxon>
    </lineage>
</organism>
<dbReference type="Proteomes" id="UP001597532">
    <property type="component" value="Unassembled WGS sequence"/>
</dbReference>
<keyword evidence="4" id="KW-1185">Reference proteome</keyword>